<dbReference type="WBParaSite" id="DME_0000549101-mRNA-1">
    <property type="protein sequence ID" value="DME_0000549101-mRNA-1"/>
    <property type="gene ID" value="DME_0000549101"/>
</dbReference>
<keyword evidence="6" id="KW-0805">Transcription regulation</keyword>
<dbReference type="STRING" id="318479.A0A0N4UDR9"/>
<evidence type="ECO:0000256" key="3">
    <source>
        <dbReference type="ARBA" id="ARBA00022723"/>
    </source>
</evidence>
<feature type="domain" description="ELM2" evidence="13">
    <location>
        <begin position="44"/>
        <end position="145"/>
    </location>
</feature>
<evidence type="ECO:0000256" key="7">
    <source>
        <dbReference type="ARBA" id="ARBA00023125"/>
    </source>
</evidence>
<dbReference type="SUPFAM" id="SSF46689">
    <property type="entry name" value="Homeodomain-like"/>
    <property type="match status" value="1"/>
</dbReference>
<evidence type="ECO:0000259" key="14">
    <source>
        <dbReference type="PROSITE" id="PS51293"/>
    </source>
</evidence>
<evidence type="ECO:0000313" key="15">
    <source>
        <dbReference type="EMBL" id="VDN50624.1"/>
    </source>
</evidence>
<feature type="region of interest" description="Disordered" evidence="11">
    <location>
        <begin position="299"/>
        <end position="382"/>
    </location>
</feature>
<dbReference type="GO" id="GO:0008270">
    <property type="term" value="F:zinc ion binding"/>
    <property type="evidence" value="ECO:0007669"/>
    <property type="project" value="UniProtKB-KW"/>
</dbReference>
<evidence type="ECO:0000256" key="11">
    <source>
        <dbReference type="SAM" id="MobiDB-lite"/>
    </source>
</evidence>
<dbReference type="InterPro" id="IPR017884">
    <property type="entry name" value="SANT_dom"/>
</dbReference>
<dbReference type="Gene3D" id="1.10.10.60">
    <property type="entry name" value="Homeodomain-like"/>
    <property type="match status" value="1"/>
</dbReference>
<dbReference type="EMBL" id="UYYG01000005">
    <property type="protein sequence ID" value="VDN50624.1"/>
    <property type="molecule type" value="Genomic_DNA"/>
</dbReference>
<feature type="region of interest" description="Disordered" evidence="11">
    <location>
        <begin position="411"/>
        <end position="446"/>
    </location>
</feature>
<keyword evidence="17" id="KW-1185">Reference proteome</keyword>
<dbReference type="OrthoDB" id="6147534at2759"/>
<dbReference type="PROSITE" id="PS50114">
    <property type="entry name" value="GATA_ZN_FINGER_2"/>
    <property type="match status" value="1"/>
</dbReference>
<evidence type="ECO:0000256" key="5">
    <source>
        <dbReference type="ARBA" id="ARBA00022833"/>
    </source>
</evidence>
<evidence type="ECO:0000256" key="1">
    <source>
        <dbReference type="ARBA" id="ARBA00004123"/>
    </source>
</evidence>
<feature type="region of interest" description="Disordered" evidence="11">
    <location>
        <begin position="654"/>
        <end position="675"/>
    </location>
</feature>
<dbReference type="GO" id="GO:0003714">
    <property type="term" value="F:transcription corepressor activity"/>
    <property type="evidence" value="ECO:0007669"/>
    <property type="project" value="TreeGrafter"/>
</dbReference>
<gene>
    <name evidence="15" type="ORF">DME_LOCUS597</name>
</gene>
<dbReference type="Pfam" id="PF00320">
    <property type="entry name" value="GATA"/>
    <property type="match status" value="1"/>
</dbReference>
<evidence type="ECO:0000256" key="9">
    <source>
        <dbReference type="ARBA" id="ARBA00023242"/>
    </source>
</evidence>
<feature type="domain" description="SANT" evidence="14">
    <location>
        <begin position="158"/>
        <end position="202"/>
    </location>
</feature>
<name>A0A0N4UDR9_DRAME</name>
<dbReference type="PROSITE" id="PS51293">
    <property type="entry name" value="SANT"/>
    <property type="match status" value="1"/>
</dbReference>
<sequence length="856" mass="95638">GKCIIRSVKDIRALTECDVQALIDTFFNFVAFDHNNSRLAPIQGEIRVGASYQAEIPELEESSPFDVADRDELQWRPGYIVDDSENEYVRANRAFRLYMLVKTDGVTELERRPLTGDLCLHDSFITLHESGYNVKRAIELMHKKDEKEFKEMNYMSLEDMKKFVRGIKLHGKNFSKITKDLLPNHKRTDLIRFYYYWKKSPEATKPKPLGRTRNTTTVNYRKVKNNQSKLRSGNTDLADYDSASESEMDHMMVDGRAALYACHHCYSSESKDWHHSGKEHQLLCTECRLFYKKYGQQRPVDRPSIVPPSLHKPKSPELNEDEEQGVRTRAGKKERKESPLEREKKMGSPSSSNDTVEKQRNGKRKRNHHVNSEQINGSARKRLAKEAKETIISSITSKEIDEIIETHDTECLNASKENDAPDTANDPSLAKKCPDSPKSRTLDNSASVNMANSNTITLLSADKLSPKQGNASNSLNTPLWIALTESDQNKDGKKVAEEHSWKVGNSLAVLTTNAQFVRLIERSCGQMCARTDLIYRSKIGTAWEKKREARVNSFKNHVHLQSAKKMVEGATPSNVLSASQLTPTIDSFVGGRVPLNGTVVGNVPPILPGLSDPRLAYLSQQQQYALALEQQQAFHKQFEQQLRVHQLELIRSGANGTMTPNSMRESPSRASVASTHGIPSTVVSSPYHILDPRSLSALMHNPQFAANFGLGMDSHATAVMNALEQRTALEQRNALEQRFLAGIAGLDMLGPGGLSAPQGPAHIHPHTAAMMQQVAAASQPNGDALHLQQMLAISAAAQAQAQVSRPFMDQNHLLQMTMINSFNNELAARMVNPGALNSDMMRRLQQEGGFATAQRP</sequence>
<dbReference type="Pfam" id="PF01448">
    <property type="entry name" value="ELM2"/>
    <property type="match status" value="1"/>
</dbReference>
<dbReference type="FunFam" id="1.10.10.60:FF:000012">
    <property type="entry name" value="Metastasis-associated 1 family, member 3"/>
    <property type="match status" value="1"/>
</dbReference>
<reference evidence="18" key="1">
    <citation type="submission" date="2017-02" db="UniProtKB">
        <authorList>
            <consortium name="WormBaseParasite"/>
        </authorList>
    </citation>
    <scope>IDENTIFICATION</scope>
</reference>
<dbReference type="CDD" id="cd00202">
    <property type="entry name" value="ZnF_GATA"/>
    <property type="match status" value="1"/>
</dbReference>
<keyword evidence="8" id="KW-0804">Transcription</keyword>
<evidence type="ECO:0000256" key="10">
    <source>
        <dbReference type="PROSITE-ProRule" id="PRU00094"/>
    </source>
</evidence>
<evidence type="ECO:0000259" key="13">
    <source>
        <dbReference type="PROSITE" id="PS51156"/>
    </source>
</evidence>
<comment type="subcellular location">
    <subcellularLocation>
        <location evidence="1">Nucleus</location>
    </subcellularLocation>
</comment>
<keyword evidence="9" id="KW-0539">Nucleus</keyword>
<dbReference type="AlphaFoldDB" id="A0A0N4UDR9"/>
<dbReference type="PROSITE" id="PS51156">
    <property type="entry name" value="ELM2"/>
    <property type="match status" value="1"/>
</dbReference>
<evidence type="ECO:0000313" key="18">
    <source>
        <dbReference type="WBParaSite" id="DME_0000549101-mRNA-1"/>
    </source>
</evidence>
<evidence type="ECO:0000259" key="12">
    <source>
        <dbReference type="PROSITE" id="PS50114"/>
    </source>
</evidence>
<keyword evidence="7" id="KW-0238">DNA-binding</keyword>
<keyword evidence="3" id="KW-0479">Metal-binding</keyword>
<dbReference type="Proteomes" id="UP000274756">
    <property type="component" value="Unassembled WGS sequence"/>
</dbReference>
<dbReference type="InterPro" id="IPR000949">
    <property type="entry name" value="ELM2_dom"/>
</dbReference>
<dbReference type="Gene3D" id="3.30.50.10">
    <property type="entry name" value="Erythroid Transcription Factor GATA-1, subunit A"/>
    <property type="match status" value="1"/>
</dbReference>
<feature type="compositionally biased region" description="Basic and acidic residues" evidence="11">
    <location>
        <begin position="334"/>
        <end position="346"/>
    </location>
</feature>
<keyword evidence="4 10" id="KW-0863">Zinc-finger</keyword>
<protein>
    <submittedName>
        <fullName evidence="18">Arginine-glutamic acid dipeptide repeats protein</fullName>
    </submittedName>
</protein>
<organism evidence="16 18">
    <name type="scientific">Dracunculus medinensis</name>
    <name type="common">Guinea worm</name>
    <dbReference type="NCBI Taxonomy" id="318479"/>
    <lineage>
        <taxon>Eukaryota</taxon>
        <taxon>Metazoa</taxon>
        <taxon>Ecdysozoa</taxon>
        <taxon>Nematoda</taxon>
        <taxon>Chromadorea</taxon>
        <taxon>Rhabditida</taxon>
        <taxon>Spirurina</taxon>
        <taxon>Dracunculoidea</taxon>
        <taxon>Dracunculidae</taxon>
        <taxon>Dracunculus</taxon>
    </lineage>
</organism>
<dbReference type="PANTHER" id="PTHR13859">
    <property type="entry name" value="ATROPHIN-RELATED"/>
    <property type="match status" value="1"/>
</dbReference>
<dbReference type="Proteomes" id="UP000038040">
    <property type="component" value="Unplaced"/>
</dbReference>
<evidence type="ECO:0000256" key="4">
    <source>
        <dbReference type="ARBA" id="ARBA00022771"/>
    </source>
</evidence>
<keyword evidence="2" id="KW-0678">Repressor</keyword>
<dbReference type="SUPFAM" id="SSF57716">
    <property type="entry name" value="Glucocorticoid receptor-like (DNA-binding domain)"/>
    <property type="match status" value="1"/>
</dbReference>
<reference evidence="15 17" key="2">
    <citation type="submission" date="2018-11" db="EMBL/GenBank/DDBJ databases">
        <authorList>
            <consortium name="Pathogen Informatics"/>
        </authorList>
    </citation>
    <scope>NUCLEOTIDE SEQUENCE [LARGE SCALE GENOMIC DNA]</scope>
</reference>
<dbReference type="InterPro" id="IPR013088">
    <property type="entry name" value="Znf_NHR/GATA"/>
</dbReference>
<dbReference type="InterPro" id="IPR009057">
    <property type="entry name" value="Homeodomain-like_sf"/>
</dbReference>
<dbReference type="SMART" id="SM01189">
    <property type="entry name" value="ELM2"/>
    <property type="match status" value="1"/>
</dbReference>
<evidence type="ECO:0000313" key="17">
    <source>
        <dbReference type="Proteomes" id="UP000274756"/>
    </source>
</evidence>
<evidence type="ECO:0000313" key="16">
    <source>
        <dbReference type="Proteomes" id="UP000038040"/>
    </source>
</evidence>
<dbReference type="GO" id="GO:0043565">
    <property type="term" value="F:sequence-specific DNA binding"/>
    <property type="evidence" value="ECO:0007669"/>
    <property type="project" value="InterPro"/>
</dbReference>
<feature type="compositionally biased region" description="Basic and acidic residues" evidence="11">
    <location>
        <begin position="432"/>
        <end position="441"/>
    </location>
</feature>
<feature type="domain" description="GATA-type" evidence="12">
    <location>
        <begin position="256"/>
        <end position="303"/>
    </location>
</feature>
<keyword evidence="5" id="KW-0862">Zinc</keyword>
<dbReference type="Gene3D" id="4.10.1240.50">
    <property type="match status" value="1"/>
</dbReference>
<evidence type="ECO:0000256" key="6">
    <source>
        <dbReference type="ARBA" id="ARBA00023015"/>
    </source>
</evidence>
<dbReference type="InterPro" id="IPR000679">
    <property type="entry name" value="Znf_GATA"/>
</dbReference>
<dbReference type="InterPro" id="IPR001005">
    <property type="entry name" value="SANT/Myb"/>
</dbReference>
<dbReference type="SMART" id="SM00717">
    <property type="entry name" value="SANT"/>
    <property type="match status" value="1"/>
</dbReference>
<dbReference type="GO" id="GO:0005634">
    <property type="term" value="C:nucleus"/>
    <property type="evidence" value="ECO:0007669"/>
    <property type="project" value="UniProtKB-SubCell"/>
</dbReference>
<accession>A0A0N4UDR9</accession>
<evidence type="ECO:0000256" key="2">
    <source>
        <dbReference type="ARBA" id="ARBA00022491"/>
    </source>
</evidence>
<dbReference type="SMART" id="SM00401">
    <property type="entry name" value="ZnF_GATA"/>
    <property type="match status" value="1"/>
</dbReference>
<dbReference type="PANTHER" id="PTHR13859:SF11">
    <property type="entry name" value="GRUNGE, ISOFORM J"/>
    <property type="match status" value="1"/>
</dbReference>
<proteinExistence type="predicted"/>
<evidence type="ECO:0000256" key="8">
    <source>
        <dbReference type="ARBA" id="ARBA00023163"/>
    </source>
</evidence>